<keyword evidence="4" id="KW-0411">Iron-sulfur</keyword>
<dbReference type="InterPro" id="IPR036922">
    <property type="entry name" value="Rieske_2Fe-2S_sf"/>
</dbReference>
<keyword evidence="3" id="KW-0408">Iron</keyword>
<dbReference type="CDD" id="cd03467">
    <property type="entry name" value="Rieske"/>
    <property type="match status" value="1"/>
</dbReference>
<dbReference type="Gene3D" id="2.102.10.10">
    <property type="entry name" value="Rieske [2Fe-2S] iron-sulphur domain"/>
    <property type="match status" value="1"/>
</dbReference>
<dbReference type="Pfam" id="PF00355">
    <property type="entry name" value="Rieske"/>
    <property type="match status" value="1"/>
</dbReference>
<dbReference type="SUPFAM" id="SSF50022">
    <property type="entry name" value="ISP domain"/>
    <property type="match status" value="1"/>
</dbReference>
<keyword evidence="7" id="KW-1185">Reference proteome</keyword>
<accession>A0ABV6N7D0</accession>
<evidence type="ECO:0000256" key="1">
    <source>
        <dbReference type="ARBA" id="ARBA00022714"/>
    </source>
</evidence>
<gene>
    <name evidence="6" type="ORF">ACFFH7_43870</name>
</gene>
<dbReference type="PROSITE" id="PS51296">
    <property type="entry name" value="RIESKE"/>
    <property type="match status" value="1"/>
</dbReference>
<evidence type="ECO:0000313" key="7">
    <source>
        <dbReference type="Proteomes" id="UP001589810"/>
    </source>
</evidence>
<dbReference type="InterPro" id="IPR017941">
    <property type="entry name" value="Rieske_2Fe-2S"/>
</dbReference>
<dbReference type="EMBL" id="JBHLUD010000016">
    <property type="protein sequence ID" value="MFC0548508.1"/>
    <property type="molecule type" value="Genomic_DNA"/>
</dbReference>
<evidence type="ECO:0000256" key="4">
    <source>
        <dbReference type="ARBA" id="ARBA00023014"/>
    </source>
</evidence>
<feature type="domain" description="Rieske" evidence="5">
    <location>
        <begin position="19"/>
        <end position="85"/>
    </location>
</feature>
<dbReference type="Proteomes" id="UP001589810">
    <property type="component" value="Unassembled WGS sequence"/>
</dbReference>
<keyword evidence="2" id="KW-0479">Metal-binding</keyword>
<name>A0ABV6N7D0_9PSEU</name>
<dbReference type="RefSeq" id="WP_273943927.1">
    <property type="nucleotide sequence ID" value="NZ_CP097263.1"/>
</dbReference>
<evidence type="ECO:0000259" key="5">
    <source>
        <dbReference type="PROSITE" id="PS51296"/>
    </source>
</evidence>
<evidence type="ECO:0000313" key="6">
    <source>
        <dbReference type="EMBL" id="MFC0548508.1"/>
    </source>
</evidence>
<comment type="caution">
    <text evidence="6">The sequence shown here is derived from an EMBL/GenBank/DDBJ whole genome shotgun (WGS) entry which is preliminary data.</text>
</comment>
<proteinExistence type="predicted"/>
<reference evidence="6 7" key="1">
    <citation type="submission" date="2024-09" db="EMBL/GenBank/DDBJ databases">
        <authorList>
            <person name="Sun Q."/>
            <person name="Mori K."/>
        </authorList>
    </citation>
    <scope>NUCLEOTIDE SEQUENCE [LARGE SCALE GENOMIC DNA]</scope>
    <source>
        <strain evidence="6 7">TBRC 1432</strain>
    </source>
</reference>
<evidence type="ECO:0000256" key="2">
    <source>
        <dbReference type="ARBA" id="ARBA00022723"/>
    </source>
</evidence>
<evidence type="ECO:0000256" key="3">
    <source>
        <dbReference type="ARBA" id="ARBA00023004"/>
    </source>
</evidence>
<keyword evidence="1" id="KW-0001">2Fe-2S</keyword>
<sequence>MIGRRTGSDVLTPLGEDEVLVSAGGRHIVVPAACPHRGGRLRYGYVDEKRLRITCPLHFATFDLGTGERVAGPDCPALPVRELPR</sequence>
<organism evidence="6 7">
    <name type="scientific">Kutzneria chonburiensis</name>
    <dbReference type="NCBI Taxonomy" id="1483604"/>
    <lineage>
        <taxon>Bacteria</taxon>
        <taxon>Bacillati</taxon>
        <taxon>Actinomycetota</taxon>
        <taxon>Actinomycetes</taxon>
        <taxon>Pseudonocardiales</taxon>
        <taxon>Pseudonocardiaceae</taxon>
        <taxon>Kutzneria</taxon>
    </lineage>
</organism>
<protein>
    <submittedName>
        <fullName evidence="6">Rieske (2Fe-2S) protein</fullName>
    </submittedName>
</protein>